<dbReference type="EMBL" id="HBUE01054563">
    <property type="protein sequence ID" value="CAG6465973.1"/>
    <property type="molecule type" value="Transcribed_RNA"/>
</dbReference>
<organism evidence="2">
    <name type="scientific">Culex pipiens</name>
    <name type="common">House mosquito</name>
    <dbReference type="NCBI Taxonomy" id="7175"/>
    <lineage>
        <taxon>Eukaryota</taxon>
        <taxon>Metazoa</taxon>
        <taxon>Ecdysozoa</taxon>
        <taxon>Arthropoda</taxon>
        <taxon>Hexapoda</taxon>
        <taxon>Insecta</taxon>
        <taxon>Pterygota</taxon>
        <taxon>Neoptera</taxon>
        <taxon>Endopterygota</taxon>
        <taxon>Diptera</taxon>
        <taxon>Nematocera</taxon>
        <taxon>Culicoidea</taxon>
        <taxon>Culicidae</taxon>
        <taxon>Culicinae</taxon>
        <taxon>Culicini</taxon>
        <taxon>Culex</taxon>
        <taxon>Culex</taxon>
    </lineage>
</organism>
<protein>
    <submittedName>
        <fullName evidence="2">(northern house mosquito) hypothetical protein</fullName>
    </submittedName>
</protein>
<evidence type="ECO:0000256" key="1">
    <source>
        <dbReference type="SAM" id="MobiDB-lite"/>
    </source>
</evidence>
<proteinExistence type="predicted"/>
<dbReference type="EMBL" id="HBUE01054561">
    <property type="protein sequence ID" value="CAG6465970.1"/>
    <property type="molecule type" value="Transcribed_RNA"/>
</dbReference>
<reference evidence="2" key="1">
    <citation type="submission" date="2021-05" db="EMBL/GenBank/DDBJ databases">
        <authorList>
            <person name="Alioto T."/>
            <person name="Alioto T."/>
            <person name="Gomez Garrido J."/>
        </authorList>
    </citation>
    <scope>NUCLEOTIDE SEQUENCE</scope>
</reference>
<accession>A0A8D8B623</accession>
<dbReference type="AlphaFoldDB" id="A0A8D8B623"/>
<dbReference type="EMBL" id="HBUE01054558">
    <property type="protein sequence ID" value="CAG6465966.1"/>
    <property type="molecule type" value="Transcribed_RNA"/>
</dbReference>
<name>A0A8D8B623_CULPI</name>
<feature type="compositionally biased region" description="Basic and acidic residues" evidence="1">
    <location>
        <begin position="1"/>
        <end position="11"/>
    </location>
</feature>
<sequence>MYRPGHAEGLRHCSMSRHPQAGGSEPQMQTIRVPESDCMREGRDTVGMWPVHQDCHLQCQLWPDGLREFPLYATGRVQGGNLPVGPHESHTDRDLPGKTQVHGGRRGFHLWSALPGQCSRFTQSCLRMCCEECV</sequence>
<dbReference type="EMBL" id="HBUE01054560">
    <property type="protein sequence ID" value="CAG6465968.1"/>
    <property type="molecule type" value="Transcribed_RNA"/>
</dbReference>
<feature type="region of interest" description="Disordered" evidence="1">
    <location>
        <begin position="1"/>
        <end position="28"/>
    </location>
</feature>
<evidence type="ECO:0000313" key="2">
    <source>
        <dbReference type="EMBL" id="CAG6465966.1"/>
    </source>
</evidence>